<evidence type="ECO:0000313" key="1">
    <source>
        <dbReference type="EMBL" id="SUB87111.1"/>
    </source>
</evidence>
<sequence length="142" mass="15730">MMNMRILLPVICLQLCGCMENHKTTAVATDRADSNVQVMEKSQTSKAIETANKENAGFRDVTETEVTVTVPCFGVRDSSALDMLPRPDEATHKDSVVIRLLNAGEVFLLQPGEKGVKELDTPDKTFVRFSVGEVWVWKSSVE</sequence>
<gene>
    <name evidence="1" type="ORF">NCTC13067_00776</name>
</gene>
<dbReference type="Proteomes" id="UP000255469">
    <property type="component" value="Unassembled WGS sequence"/>
</dbReference>
<reference evidence="1 2" key="1">
    <citation type="submission" date="2018-06" db="EMBL/GenBank/DDBJ databases">
        <authorList>
            <consortium name="Pathogen Informatics"/>
            <person name="Doyle S."/>
        </authorList>
    </citation>
    <scope>NUCLEOTIDE SEQUENCE [LARGE SCALE GENOMIC DNA]</scope>
    <source>
        <strain evidence="1 2">NCTC13067</strain>
    </source>
</reference>
<dbReference type="EMBL" id="UGTM01000001">
    <property type="protein sequence ID" value="SUB87111.1"/>
    <property type="molecule type" value="Genomic_DNA"/>
</dbReference>
<proteinExistence type="predicted"/>
<organism evidence="1 2">
    <name type="scientific">Prevotella denticola</name>
    <dbReference type="NCBI Taxonomy" id="28129"/>
    <lineage>
        <taxon>Bacteria</taxon>
        <taxon>Pseudomonadati</taxon>
        <taxon>Bacteroidota</taxon>
        <taxon>Bacteroidia</taxon>
        <taxon>Bacteroidales</taxon>
        <taxon>Prevotellaceae</taxon>
        <taxon>Prevotella</taxon>
    </lineage>
</organism>
<accession>A0A379E455</accession>
<name>A0A379E455_9BACT</name>
<dbReference type="AlphaFoldDB" id="A0A379E455"/>
<protein>
    <submittedName>
        <fullName evidence="1">Uncharacterized protein</fullName>
    </submittedName>
</protein>
<evidence type="ECO:0000313" key="2">
    <source>
        <dbReference type="Proteomes" id="UP000255469"/>
    </source>
</evidence>